<dbReference type="Pfam" id="PF01381">
    <property type="entry name" value="HTH_3"/>
    <property type="match status" value="1"/>
</dbReference>
<dbReference type="InterPro" id="IPR010982">
    <property type="entry name" value="Lambda_DNA-bd_dom_sf"/>
</dbReference>
<name>A0A4R8H108_9FIRM</name>
<dbReference type="SUPFAM" id="SSF47413">
    <property type="entry name" value="lambda repressor-like DNA-binding domains"/>
    <property type="match status" value="1"/>
</dbReference>
<dbReference type="GO" id="GO:0003700">
    <property type="term" value="F:DNA-binding transcription factor activity"/>
    <property type="evidence" value="ECO:0007669"/>
    <property type="project" value="TreeGrafter"/>
</dbReference>
<dbReference type="SMART" id="SM00530">
    <property type="entry name" value="HTH_XRE"/>
    <property type="match status" value="1"/>
</dbReference>
<evidence type="ECO:0000313" key="3">
    <source>
        <dbReference type="EMBL" id="TDX53208.1"/>
    </source>
</evidence>
<accession>A0A4R8H108</accession>
<feature type="domain" description="HTH cro/C1-type" evidence="2">
    <location>
        <begin position="138"/>
        <end position="192"/>
    </location>
</feature>
<reference evidence="3 4" key="1">
    <citation type="submission" date="2019-03" db="EMBL/GenBank/DDBJ databases">
        <title>Subsurface microbial communities from deep shales in Ohio and West Virginia, USA.</title>
        <authorList>
            <person name="Wrighton K."/>
        </authorList>
    </citation>
    <scope>NUCLEOTIDE SEQUENCE [LARGE SCALE GENOMIC DNA]</scope>
    <source>
        <strain evidence="3 4">MSL 6dP</strain>
    </source>
</reference>
<dbReference type="Proteomes" id="UP000295832">
    <property type="component" value="Unassembled WGS sequence"/>
</dbReference>
<dbReference type="EMBL" id="SOEG01000003">
    <property type="protein sequence ID" value="TDX53208.1"/>
    <property type="molecule type" value="Genomic_DNA"/>
</dbReference>
<evidence type="ECO:0000313" key="4">
    <source>
        <dbReference type="Proteomes" id="UP000295832"/>
    </source>
</evidence>
<dbReference type="AlphaFoldDB" id="A0A4R8H108"/>
<dbReference type="STRING" id="926561.GCA_000379025_01742"/>
<dbReference type="InterPro" id="IPR050807">
    <property type="entry name" value="TransReg_Diox_bact_type"/>
</dbReference>
<dbReference type="PANTHER" id="PTHR46797:SF1">
    <property type="entry name" value="METHYLPHOSPHONATE SYNTHASE"/>
    <property type="match status" value="1"/>
</dbReference>
<gene>
    <name evidence="3" type="ORF">C7959_10360</name>
</gene>
<comment type="caution">
    <text evidence="3">The sequence shown here is derived from an EMBL/GenBank/DDBJ whole genome shotgun (WGS) entry which is preliminary data.</text>
</comment>
<dbReference type="InterPro" id="IPR035965">
    <property type="entry name" value="PAS-like_dom_sf"/>
</dbReference>
<evidence type="ECO:0000256" key="1">
    <source>
        <dbReference type="ARBA" id="ARBA00023125"/>
    </source>
</evidence>
<dbReference type="RefSeq" id="WP_134114829.1">
    <property type="nucleotide sequence ID" value="NZ_SOEG01000003.1"/>
</dbReference>
<dbReference type="InterPro" id="IPR001387">
    <property type="entry name" value="Cro/C1-type_HTH"/>
</dbReference>
<dbReference type="GO" id="GO:0003677">
    <property type="term" value="F:DNA binding"/>
    <property type="evidence" value="ECO:0007669"/>
    <property type="project" value="UniProtKB-KW"/>
</dbReference>
<protein>
    <submittedName>
        <fullName evidence="3">Helix-turn-helix protein</fullName>
    </submittedName>
</protein>
<keyword evidence="4" id="KW-1185">Reference proteome</keyword>
<dbReference type="PANTHER" id="PTHR46797">
    <property type="entry name" value="HTH-TYPE TRANSCRIPTIONAL REGULATOR"/>
    <property type="match status" value="1"/>
</dbReference>
<dbReference type="CDD" id="cd00093">
    <property type="entry name" value="HTH_XRE"/>
    <property type="match status" value="1"/>
</dbReference>
<dbReference type="SUPFAM" id="SSF55785">
    <property type="entry name" value="PYP-like sensor domain (PAS domain)"/>
    <property type="match status" value="1"/>
</dbReference>
<dbReference type="GO" id="GO:0005829">
    <property type="term" value="C:cytosol"/>
    <property type="evidence" value="ECO:0007669"/>
    <property type="project" value="TreeGrafter"/>
</dbReference>
<organism evidence="3 4">
    <name type="scientific">Orenia marismortui</name>
    <dbReference type="NCBI Taxonomy" id="46469"/>
    <lineage>
        <taxon>Bacteria</taxon>
        <taxon>Bacillati</taxon>
        <taxon>Bacillota</taxon>
        <taxon>Clostridia</taxon>
        <taxon>Halanaerobiales</taxon>
        <taxon>Halobacteroidaceae</taxon>
        <taxon>Orenia</taxon>
    </lineage>
</organism>
<proteinExistence type="predicted"/>
<evidence type="ECO:0000259" key="2">
    <source>
        <dbReference type="PROSITE" id="PS50943"/>
    </source>
</evidence>
<dbReference type="Gene3D" id="3.30.450.20">
    <property type="entry name" value="PAS domain"/>
    <property type="match status" value="1"/>
</dbReference>
<dbReference type="Gene3D" id="1.10.260.40">
    <property type="entry name" value="lambda repressor-like DNA-binding domains"/>
    <property type="match status" value="1"/>
</dbReference>
<keyword evidence="1" id="KW-0238">DNA-binding</keyword>
<dbReference type="PROSITE" id="PS50943">
    <property type="entry name" value="HTH_CROC1"/>
    <property type="match status" value="1"/>
</dbReference>
<sequence length="197" mass="22583">MSYKEILKNKEIILARVDKELRYTWIFNPYPDFSAKEVIGKTDYEIDPNPGSFKLQELKRRVIETGTREIAVIKFPLSRGYISYKIIADPIINNQGEIIGATTAAMDITDIINNCDSIEIEEDIKEKISRYRSIGSKIRLLRKENALTQKDLAERSNLSQSYISSLEKDQRNPTINSLKLIASALEVNIKELLDMIL</sequence>